<evidence type="ECO:0000256" key="3">
    <source>
        <dbReference type="ARBA" id="ARBA00023015"/>
    </source>
</evidence>
<dbReference type="InterPro" id="IPR001867">
    <property type="entry name" value="OmpR/PhoB-type_DNA-bd"/>
</dbReference>
<keyword evidence="4 7" id="KW-0238">DNA-binding</keyword>
<dbReference type="CDD" id="cd00383">
    <property type="entry name" value="trans_reg_C"/>
    <property type="match status" value="1"/>
</dbReference>
<dbReference type="SMART" id="SM00862">
    <property type="entry name" value="Trans_reg_C"/>
    <property type="match status" value="1"/>
</dbReference>
<keyword evidence="2" id="KW-0902">Two-component regulatory system</keyword>
<reference evidence="11" key="1">
    <citation type="journal article" date="2019" name="Int. J. Syst. Evol. Microbiol.">
        <title>The Global Catalogue of Microorganisms (GCM) 10K type strain sequencing project: providing services to taxonomists for standard genome sequencing and annotation.</title>
        <authorList>
            <consortium name="The Broad Institute Genomics Platform"/>
            <consortium name="The Broad Institute Genome Sequencing Center for Infectious Disease"/>
            <person name="Wu L."/>
            <person name="Ma J."/>
        </authorList>
    </citation>
    <scope>NUCLEOTIDE SEQUENCE [LARGE SCALE GENOMIC DNA]</scope>
    <source>
        <strain evidence="11">JCM 17805</strain>
    </source>
</reference>
<dbReference type="PANTHER" id="PTHR48111:SF4">
    <property type="entry name" value="DNA-BINDING DUAL TRANSCRIPTIONAL REGULATOR OMPR"/>
    <property type="match status" value="1"/>
</dbReference>
<keyword evidence="11" id="KW-1185">Reference proteome</keyword>
<dbReference type="SMART" id="SM00448">
    <property type="entry name" value="REC"/>
    <property type="match status" value="1"/>
</dbReference>
<dbReference type="EMBL" id="BAABFL010000415">
    <property type="protein sequence ID" value="GAA4650706.1"/>
    <property type="molecule type" value="Genomic_DNA"/>
</dbReference>
<keyword evidence="1 6" id="KW-0597">Phosphoprotein</keyword>
<gene>
    <name evidence="10" type="ORF">GCM10023116_29890</name>
</gene>
<dbReference type="InterPro" id="IPR001789">
    <property type="entry name" value="Sig_transdc_resp-reg_receiver"/>
</dbReference>
<keyword evidence="3" id="KW-0805">Transcription regulation</keyword>
<evidence type="ECO:0000256" key="1">
    <source>
        <dbReference type="ARBA" id="ARBA00022553"/>
    </source>
</evidence>
<comment type="caution">
    <text evidence="10">The sequence shown here is derived from an EMBL/GenBank/DDBJ whole genome shotgun (WGS) entry which is preliminary data.</text>
</comment>
<feature type="domain" description="OmpR/PhoB-type" evidence="9">
    <location>
        <begin position="141"/>
        <end position="241"/>
    </location>
</feature>
<evidence type="ECO:0000256" key="7">
    <source>
        <dbReference type="PROSITE-ProRule" id="PRU01091"/>
    </source>
</evidence>
<dbReference type="Pfam" id="PF00072">
    <property type="entry name" value="Response_reg"/>
    <property type="match status" value="1"/>
</dbReference>
<feature type="DNA-binding region" description="OmpR/PhoB-type" evidence="7">
    <location>
        <begin position="141"/>
        <end position="241"/>
    </location>
</feature>
<sequence>MDHPGHTDTSGHILVVDDHHEIRDLLGRYLQQHGYRTSLADGGRTMRSILKEGGIDLIVLDLMMPEEDGLSLCRHVREQDGPPIIMLTAMGEETDRIVGLEMGADDYVTKPFSPRELLARIKAVLRWAQRMAAEPQPETDSNRLLFDRWVLDVHQRQLENREGVVLPLSTAEHRLLTTFIHHPRRVLSRDQLLDLTKGREAMPFDRSIDNQVSRLRKKIEEDPRNPTLIKTVWGGGYMFTPEVTEQ</sequence>
<dbReference type="InterPro" id="IPR016032">
    <property type="entry name" value="Sig_transdc_resp-reg_C-effctor"/>
</dbReference>
<keyword evidence="5" id="KW-0804">Transcription</keyword>
<dbReference type="PANTHER" id="PTHR48111">
    <property type="entry name" value="REGULATOR OF RPOS"/>
    <property type="match status" value="1"/>
</dbReference>
<organism evidence="10 11">
    <name type="scientific">Kistimonas scapharcae</name>
    <dbReference type="NCBI Taxonomy" id="1036133"/>
    <lineage>
        <taxon>Bacteria</taxon>
        <taxon>Pseudomonadati</taxon>
        <taxon>Pseudomonadota</taxon>
        <taxon>Gammaproteobacteria</taxon>
        <taxon>Oceanospirillales</taxon>
        <taxon>Endozoicomonadaceae</taxon>
        <taxon>Kistimonas</taxon>
    </lineage>
</organism>
<dbReference type="SUPFAM" id="SSF52172">
    <property type="entry name" value="CheY-like"/>
    <property type="match status" value="1"/>
</dbReference>
<evidence type="ECO:0000256" key="5">
    <source>
        <dbReference type="ARBA" id="ARBA00023163"/>
    </source>
</evidence>
<accession>A0ABP8V5Y7</accession>
<feature type="domain" description="Response regulatory" evidence="8">
    <location>
        <begin position="12"/>
        <end position="125"/>
    </location>
</feature>
<feature type="modified residue" description="4-aspartylphosphate" evidence="6">
    <location>
        <position position="61"/>
    </location>
</feature>
<dbReference type="InterPro" id="IPR011006">
    <property type="entry name" value="CheY-like_superfamily"/>
</dbReference>
<protein>
    <submittedName>
        <fullName evidence="10">Response regulator</fullName>
    </submittedName>
</protein>
<evidence type="ECO:0000313" key="11">
    <source>
        <dbReference type="Proteomes" id="UP001500604"/>
    </source>
</evidence>
<name>A0ABP8V5Y7_9GAMM</name>
<evidence type="ECO:0000256" key="2">
    <source>
        <dbReference type="ARBA" id="ARBA00023012"/>
    </source>
</evidence>
<evidence type="ECO:0000259" key="8">
    <source>
        <dbReference type="PROSITE" id="PS50110"/>
    </source>
</evidence>
<evidence type="ECO:0000256" key="6">
    <source>
        <dbReference type="PROSITE-ProRule" id="PRU00169"/>
    </source>
</evidence>
<evidence type="ECO:0000313" key="10">
    <source>
        <dbReference type="EMBL" id="GAA4650706.1"/>
    </source>
</evidence>
<dbReference type="InterPro" id="IPR039420">
    <property type="entry name" value="WalR-like"/>
</dbReference>
<dbReference type="SUPFAM" id="SSF46894">
    <property type="entry name" value="C-terminal effector domain of the bipartite response regulators"/>
    <property type="match status" value="1"/>
</dbReference>
<dbReference type="PROSITE" id="PS51755">
    <property type="entry name" value="OMPR_PHOB"/>
    <property type="match status" value="1"/>
</dbReference>
<dbReference type="Gene3D" id="6.10.250.690">
    <property type="match status" value="1"/>
</dbReference>
<dbReference type="PROSITE" id="PS50110">
    <property type="entry name" value="RESPONSE_REGULATORY"/>
    <property type="match status" value="1"/>
</dbReference>
<evidence type="ECO:0000259" key="9">
    <source>
        <dbReference type="PROSITE" id="PS51755"/>
    </source>
</evidence>
<dbReference type="RefSeq" id="WP_345196933.1">
    <property type="nucleotide sequence ID" value="NZ_BAABFL010000415.1"/>
</dbReference>
<dbReference type="Gene3D" id="3.40.50.2300">
    <property type="match status" value="1"/>
</dbReference>
<evidence type="ECO:0000256" key="4">
    <source>
        <dbReference type="ARBA" id="ARBA00023125"/>
    </source>
</evidence>
<dbReference type="Pfam" id="PF00486">
    <property type="entry name" value="Trans_reg_C"/>
    <property type="match status" value="1"/>
</dbReference>
<dbReference type="Proteomes" id="UP001500604">
    <property type="component" value="Unassembled WGS sequence"/>
</dbReference>
<proteinExistence type="predicted"/>
<dbReference type="Gene3D" id="1.10.10.10">
    <property type="entry name" value="Winged helix-like DNA-binding domain superfamily/Winged helix DNA-binding domain"/>
    <property type="match status" value="1"/>
</dbReference>
<dbReference type="InterPro" id="IPR036388">
    <property type="entry name" value="WH-like_DNA-bd_sf"/>
</dbReference>